<comment type="caution">
    <text evidence="1">The sequence shown here is derived from an EMBL/GenBank/DDBJ whole genome shotgun (WGS) entry which is preliminary data.</text>
</comment>
<proteinExistence type="predicted"/>
<dbReference type="EMBL" id="BLLA01000001">
    <property type="protein sequence ID" value="GFG94884.1"/>
    <property type="molecule type" value="Genomic_DNA"/>
</dbReference>
<reference evidence="1 2" key="1">
    <citation type="journal article" date="2019" name="Emerg. Microbes Infect.">
        <title>Comprehensive subspecies identification of 175 nontuberculous mycobacteria species based on 7547 genomic profiles.</title>
        <authorList>
            <person name="Matsumoto Y."/>
            <person name="Kinjo T."/>
            <person name="Motooka D."/>
            <person name="Nabeya D."/>
            <person name="Jung N."/>
            <person name="Uechi K."/>
            <person name="Horii T."/>
            <person name="Iida T."/>
            <person name="Fujita J."/>
            <person name="Nakamura S."/>
        </authorList>
    </citation>
    <scope>NUCLEOTIDE SEQUENCE [LARGE SCALE GENOMIC DNA]</scope>
    <source>
        <strain evidence="1 2">JCM 30726</strain>
    </source>
</reference>
<evidence type="ECO:0000313" key="2">
    <source>
        <dbReference type="Proteomes" id="UP000465301"/>
    </source>
</evidence>
<keyword evidence="2" id="KW-1185">Reference proteome</keyword>
<protein>
    <recommendedName>
        <fullName evidence="3">DUF559 domain-containing protein</fullName>
    </recommendedName>
</protein>
<accession>A0A7I9Z1R4</accession>
<dbReference type="Gene3D" id="3.40.960.10">
    <property type="entry name" value="VSR Endonuclease"/>
    <property type="match status" value="1"/>
</dbReference>
<dbReference type="SUPFAM" id="SSF52980">
    <property type="entry name" value="Restriction endonuclease-like"/>
    <property type="match status" value="1"/>
</dbReference>
<sequence length="297" mass="32710">MFTTVDIESVLFDGGGLATTSQLLTVVSRRRLAGLVKSGKLIRVCHGVYSANEADTAGMLSALDLVVGQPVVACLGTAAGLYGFDTENTYRLHVLDPGVRMRPSPGVMVHQRIGAPLRRIDGRLATAPAWTAIEIARALRPPRALATLDAALHSGACTRVELAAAAREQWGRRGIVMTRRLLDYADGRAESPMESEARLLFIECRLPPPKLQYSILDRHSKLWRVDFAWPEAMVVAEYDSVEWHLGRDALLHDRLKTARLQECGWTTIPMTVDDVRHDPVGLVARITTHLTHARRVG</sequence>
<evidence type="ECO:0008006" key="3">
    <source>
        <dbReference type="Google" id="ProtNLM"/>
    </source>
</evidence>
<dbReference type="Proteomes" id="UP000465301">
    <property type="component" value="Unassembled WGS sequence"/>
</dbReference>
<dbReference type="RefSeq" id="WP_163706352.1">
    <property type="nucleotide sequence ID" value="NZ_BLLA01000001.1"/>
</dbReference>
<dbReference type="InterPro" id="IPR011335">
    <property type="entry name" value="Restrct_endonuc-II-like"/>
</dbReference>
<gene>
    <name evidence="1" type="ORF">MTIM_07630</name>
</gene>
<organism evidence="1 2">
    <name type="scientific">Mycobacterium timonense</name>
    <dbReference type="NCBI Taxonomy" id="701043"/>
    <lineage>
        <taxon>Bacteria</taxon>
        <taxon>Bacillati</taxon>
        <taxon>Actinomycetota</taxon>
        <taxon>Actinomycetes</taxon>
        <taxon>Mycobacteriales</taxon>
        <taxon>Mycobacteriaceae</taxon>
        <taxon>Mycobacterium</taxon>
        <taxon>Mycobacterium avium complex (MAC)</taxon>
    </lineage>
</organism>
<evidence type="ECO:0000313" key="1">
    <source>
        <dbReference type="EMBL" id="GFG94884.1"/>
    </source>
</evidence>
<dbReference type="AlphaFoldDB" id="A0A7I9Z1R4"/>
<name>A0A7I9Z1R4_9MYCO</name>